<accession>A0Q3S9</accession>
<evidence type="ECO:0000256" key="1">
    <source>
        <dbReference type="ARBA" id="ARBA00023125"/>
    </source>
</evidence>
<dbReference type="EMBL" id="CP000382">
    <property type="protein sequence ID" value="ABK62669.1"/>
    <property type="molecule type" value="Genomic_DNA"/>
</dbReference>
<dbReference type="SMART" id="SM00530">
    <property type="entry name" value="HTH_XRE"/>
    <property type="match status" value="1"/>
</dbReference>
<reference evidence="3 4" key="1">
    <citation type="journal article" date="2006" name="Nat. Biotechnol.">
        <title>The genome and transcriptomes of the anti-tumor agent Clostridium novyi-NT.</title>
        <authorList>
            <person name="Bettegowda C."/>
            <person name="Huang X."/>
            <person name="Lin J."/>
            <person name="Cheong I."/>
            <person name="Kohli M."/>
            <person name="Szabo S.A."/>
            <person name="Zhang X."/>
            <person name="Diaz L.A. Jr."/>
            <person name="Velculescu V.E."/>
            <person name="Parmigiani G."/>
            <person name="Kinzler K.W."/>
            <person name="Vogelstein B."/>
            <person name="Zhou S."/>
        </authorList>
    </citation>
    <scope>NUCLEOTIDE SEQUENCE [LARGE SCALE GENOMIC DNA]</scope>
    <source>
        <strain evidence="3 4">NT</strain>
    </source>
</reference>
<dbReference type="PANTHER" id="PTHR46558:SF3">
    <property type="entry name" value="TRANSCRIPTIONAL REGULATOR"/>
    <property type="match status" value="1"/>
</dbReference>
<dbReference type="InterPro" id="IPR010982">
    <property type="entry name" value="Lambda_DNA-bd_dom_sf"/>
</dbReference>
<dbReference type="AlphaFoldDB" id="A0Q3S9"/>
<dbReference type="KEGG" id="cno:NT01CX_0841"/>
<feature type="domain" description="HTH cro/C1-type" evidence="2">
    <location>
        <begin position="7"/>
        <end position="61"/>
    </location>
</feature>
<protein>
    <submittedName>
        <fullName evidence="3">Transcriptional regulator, MerR family</fullName>
    </submittedName>
</protein>
<keyword evidence="1" id="KW-0238">DNA-binding</keyword>
<dbReference type="Proteomes" id="UP000008220">
    <property type="component" value="Chromosome"/>
</dbReference>
<dbReference type="CDD" id="cd00093">
    <property type="entry name" value="HTH_XRE"/>
    <property type="match status" value="1"/>
</dbReference>
<dbReference type="SUPFAM" id="SSF47413">
    <property type="entry name" value="lambda repressor-like DNA-binding domains"/>
    <property type="match status" value="1"/>
</dbReference>
<dbReference type="PATRIC" id="fig|386415.7.peg.2318"/>
<dbReference type="InterPro" id="IPR001387">
    <property type="entry name" value="Cro/C1-type_HTH"/>
</dbReference>
<dbReference type="PANTHER" id="PTHR46558">
    <property type="entry name" value="TRACRIPTIONAL REGULATORY PROTEIN-RELATED-RELATED"/>
    <property type="match status" value="1"/>
</dbReference>
<dbReference type="Gene3D" id="1.10.260.40">
    <property type="entry name" value="lambda repressor-like DNA-binding domains"/>
    <property type="match status" value="1"/>
</dbReference>
<sequence length="147" mass="17234">MNVGENIRKYRKEKGLTQSELAEKTHLATNTIQRYEKGHRQPTMQVLEKIADALGIPVYRLTFNDEESLKAIEKAENILKNFKFVPNDDSEKALNCFKYLLDYLFINWRQNSTDESLINIMNGKMLHDFLTNMLILYNNDTNSNRDI</sequence>
<keyword evidence="4" id="KW-1185">Reference proteome</keyword>
<name>A0Q3S9_CLONN</name>
<dbReference type="PROSITE" id="PS50943">
    <property type="entry name" value="HTH_CROC1"/>
    <property type="match status" value="1"/>
</dbReference>
<dbReference type="eggNOG" id="COG1396">
    <property type="taxonomic scope" value="Bacteria"/>
</dbReference>
<dbReference type="DNASU" id="4540497"/>
<organism evidence="3 4">
    <name type="scientific">Clostridium novyi (strain NT)</name>
    <dbReference type="NCBI Taxonomy" id="386415"/>
    <lineage>
        <taxon>Bacteria</taxon>
        <taxon>Bacillati</taxon>
        <taxon>Bacillota</taxon>
        <taxon>Clostridia</taxon>
        <taxon>Eubacteriales</taxon>
        <taxon>Clostridiaceae</taxon>
        <taxon>Clostridium</taxon>
    </lineage>
</organism>
<dbReference type="Pfam" id="PF01381">
    <property type="entry name" value="HTH_3"/>
    <property type="match status" value="1"/>
</dbReference>
<dbReference type="RefSeq" id="WP_011723253.1">
    <property type="nucleotide sequence ID" value="NC_008593.1"/>
</dbReference>
<evidence type="ECO:0000259" key="2">
    <source>
        <dbReference type="PROSITE" id="PS50943"/>
    </source>
</evidence>
<dbReference type="GO" id="GO:0003677">
    <property type="term" value="F:DNA binding"/>
    <property type="evidence" value="ECO:0007669"/>
    <property type="project" value="UniProtKB-KW"/>
</dbReference>
<gene>
    <name evidence="3" type="ordered locus">NT01CX_0841</name>
</gene>
<evidence type="ECO:0000313" key="3">
    <source>
        <dbReference type="EMBL" id="ABK62669.1"/>
    </source>
</evidence>
<dbReference type="HOGENOM" id="CLU_066192_17_5_9"/>
<evidence type="ECO:0000313" key="4">
    <source>
        <dbReference type="Proteomes" id="UP000008220"/>
    </source>
</evidence>
<dbReference type="SMR" id="A0Q3S9"/>
<proteinExistence type="predicted"/>